<reference evidence="1" key="1">
    <citation type="journal article" date="2014" name="Genome Biol. Evol.">
        <title>Missing genes, multiple ORFs, and C-to-U type RNA editing in Acrasis kona (Heterolobosea, Excavata) mitochondrial DNA.</title>
        <authorList>
            <person name="Fu C.J."/>
            <person name="Sheikh S."/>
            <person name="Miao W."/>
            <person name="Andersson S.G."/>
            <person name="Baldauf S.L."/>
        </authorList>
    </citation>
    <scope>NUCLEOTIDE SEQUENCE</scope>
    <source>
        <strain evidence="1">ATCC MYA-3509</strain>
    </source>
</reference>
<keyword evidence="1" id="KW-0496">Mitochondrion</keyword>
<gene>
    <name evidence="1" type="primary">orf61</name>
</gene>
<evidence type="ECO:0000313" key="1">
    <source>
        <dbReference type="EMBL" id="AID52044.1"/>
    </source>
</evidence>
<name>A0A0B4MZ06_9EUKA</name>
<dbReference type="RefSeq" id="YP_009117128.1">
    <property type="nucleotide sequence ID" value="NC_026286.1"/>
</dbReference>
<dbReference type="EMBL" id="KJ679272">
    <property type="protein sequence ID" value="AID52044.1"/>
    <property type="molecule type" value="Genomic_DNA"/>
</dbReference>
<geneLocation type="mitochondrion" evidence="1"/>
<sequence>MINLYKIIKINKINNIIKDNIIAADNLINIFNIFNRGINMKLNIKSLVSEEINIKIYKIEK</sequence>
<proteinExistence type="predicted"/>
<protein>
    <submittedName>
        <fullName evidence="1">Uncharacterized protein</fullName>
    </submittedName>
</protein>
<dbReference type="AlphaFoldDB" id="A0A0B4MZ06"/>
<dbReference type="GeneID" id="22974610"/>
<reference evidence="1" key="2">
    <citation type="submission" date="2014-04" db="EMBL/GenBank/DDBJ databases">
        <authorList>
            <person name="Fu C.-J."/>
            <person name="Sheikh S."/>
            <person name="Miao W."/>
            <person name="Andersson S.G.E."/>
            <person name="Baldauf S.L."/>
        </authorList>
    </citation>
    <scope>NUCLEOTIDE SEQUENCE</scope>
    <source>
        <strain evidence="1">ATCC MYA-3509</strain>
    </source>
</reference>
<accession>A0A0B4MZ06</accession>
<organism evidence="1">
    <name type="scientific">Acrasis kona</name>
    <dbReference type="NCBI Taxonomy" id="1008807"/>
    <lineage>
        <taxon>Eukaryota</taxon>
        <taxon>Discoba</taxon>
        <taxon>Heterolobosea</taxon>
        <taxon>Tetramitia</taxon>
        <taxon>Eutetramitia</taxon>
        <taxon>Acrasidae</taxon>
        <taxon>Acrasis</taxon>
    </lineage>
</organism>